<name>J4HWG4_9APHY</name>
<dbReference type="InParanoid" id="J4HWG4"/>
<dbReference type="EMBL" id="HE797067">
    <property type="protein sequence ID" value="CCM02217.1"/>
    <property type="molecule type" value="Genomic_DNA"/>
</dbReference>
<dbReference type="GeneID" id="24097128"/>
<dbReference type="HOGENOM" id="CLU_1180244_0_0_1"/>
<reference evidence="1 2" key="1">
    <citation type="journal article" date="2012" name="Appl. Environ. Microbiol.">
        <title>Short-read sequencing for genomic analysis of the brown rot fungus Fibroporia radiculosa.</title>
        <authorList>
            <person name="Tang J.D."/>
            <person name="Perkins A.D."/>
            <person name="Sonstegard T.S."/>
            <person name="Schroeder S.G."/>
            <person name="Burgess S.C."/>
            <person name="Diehl S.V."/>
        </authorList>
    </citation>
    <scope>NUCLEOTIDE SEQUENCE [LARGE SCALE GENOMIC DNA]</scope>
    <source>
        <strain evidence="1 2">TFFH 294</strain>
    </source>
</reference>
<dbReference type="Proteomes" id="UP000006352">
    <property type="component" value="Unassembled WGS sequence"/>
</dbReference>
<keyword evidence="2" id="KW-1185">Reference proteome</keyword>
<evidence type="ECO:0000313" key="1">
    <source>
        <dbReference type="EMBL" id="CCM02217.1"/>
    </source>
</evidence>
<dbReference type="STRING" id="599839.J4HWG4"/>
<proteinExistence type="predicted"/>
<organism evidence="1 2">
    <name type="scientific">Fibroporia radiculosa</name>
    <dbReference type="NCBI Taxonomy" id="599839"/>
    <lineage>
        <taxon>Eukaryota</taxon>
        <taxon>Fungi</taxon>
        <taxon>Dikarya</taxon>
        <taxon>Basidiomycota</taxon>
        <taxon>Agaricomycotina</taxon>
        <taxon>Agaricomycetes</taxon>
        <taxon>Polyporales</taxon>
        <taxon>Fibroporiaceae</taxon>
        <taxon>Fibroporia</taxon>
    </lineage>
</organism>
<sequence>MAASLLPQNYVLDLHDFAAILLDCHARIGGRFANARLTEVAKAPIPLQTLPSHILPLHYHTVTRGQSRITYILRTNPSDGERVTISTFADPSGVKTPNGNALTRRELENIFWRCKSYDNGYVLAYAAQRVFERLPSTARLRARTSSGYEIICALSDVVVAEIDIYPREACLMVVYEHCLHLGPTFINMTQHLSGFDIPMPWVYLLVGKPHSAGLERDTRKRHTSRIRPSLASDWW</sequence>
<gene>
    <name evidence="1" type="ORF">FIBRA_04297</name>
</gene>
<dbReference type="RefSeq" id="XP_012181500.1">
    <property type="nucleotide sequence ID" value="XM_012326110.1"/>
</dbReference>
<accession>J4HWG4</accession>
<dbReference type="OrthoDB" id="432970at2759"/>
<protein>
    <submittedName>
        <fullName evidence="1">Uncharacterized protein</fullName>
    </submittedName>
</protein>
<evidence type="ECO:0000313" key="2">
    <source>
        <dbReference type="Proteomes" id="UP000006352"/>
    </source>
</evidence>
<dbReference type="AlphaFoldDB" id="J4HWG4"/>